<dbReference type="EMBL" id="LAZR01000317">
    <property type="protein sequence ID" value="KKN74972.1"/>
    <property type="molecule type" value="Genomic_DNA"/>
</dbReference>
<feature type="region of interest" description="Disordered" evidence="1">
    <location>
        <begin position="89"/>
        <end position="112"/>
    </location>
</feature>
<evidence type="ECO:0000313" key="2">
    <source>
        <dbReference type="EMBL" id="KKN74972.1"/>
    </source>
</evidence>
<feature type="compositionally biased region" description="Basic and acidic residues" evidence="1">
    <location>
        <begin position="102"/>
        <end position="112"/>
    </location>
</feature>
<dbReference type="AlphaFoldDB" id="A0A0F9TJ92"/>
<accession>A0A0F9TJ92</accession>
<protein>
    <submittedName>
        <fullName evidence="2">Uncharacterized protein</fullName>
    </submittedName>
</protein>
<reference evidence="2" key="1">
    <citation type="journal article" date="2015" name="Nature">
        <title>Complex archaea that bridge the gap between prokaryotes and eukaryotes.</title>
        <authorList>
            <person name="Spang A."/>
            <person name="Saw J.H."/>
            <person name="Jorgensen S.L."/>
            <person name="Zaremba-Niedzwiedzka K."/>
            <person name="Martijn J."/>
            <person name="Lind A.E."/>
            <person name="van Eijk R."/>
            <person name="Schleper C."/>
            <person name="Guy L."/>
            <person name="Ettema T.J."/>
        </authorList>
    </citation>
    <scope>NUCLEOTIDE SEQUENCE</scope>
</reference>
<proteinExistence type="predicted"/>
<comment type="caution">
    <text evidence="2">The sequence shown here is derived from an EMBL/GenBank/DDBJ whole genome shotgun (WGS) entry which is preliminary data.</text>
</comment>
<evidence type="ECO:0000256" key="1">
    <source>
        <dbReference type="SAM" id="MobiDB-lite"/>
    </source>
</evidence>
<gene>
    <name evidence="2" type="ORF">LCGC14_0384740</name>
</gene>
<organism evidence="2">
    <name type="scientific">marine sediment metagenome</name>
    <dbReference type="NCBI Taxonomy" id="412755"/>
    <lineage>
        <taxon>unclassified sequences</taxon>
        <taxon>metagenomes</taxon>
        <taxon>ecological metagenomes</taxon>
    </lineage>
</organism>
<sequence>MSEQKDKLMTPERAIEIIEKWQTGNFATRIDDMNPALNLAVEALRYEQKVICPDCKPNPDGEGVPSGGKIYDTERGIWVDCPTCKGTGDGDYFPTEEEQTEHDENYEFMRRG</sequence>
<name>A0A0F9TJ92_9ZZZZ</name>